<dbReference type="Proteomes" id="UP000054466">
    <property type="component" value="Unassembled WGS sequence"/>
</dbReference>
<reference evidence="3 4" key="1">
    <citation type="submission" date="2015-01" db="EMBL/GenBank/DDBJ databases">
        <title>The Genome Sequence of Cladophialophora immunda CBS83496.</title>
        <authorList>
            <consortium name="The Broad Institute Genomics Platform"/>
            <person name="Cuomo C."/>
            <person name="de Hoog S."/>
            <person name="Gorbushina A."/>
            <person name="Stielow B."/>
            <person name="Teixiera M."/>
            <person name="Abouelleil A."/>
            <person name="Chapman S.B."/>
            <person name="Priest M."/>
            <person name="Young S.K."/>
            <person name="Wortman J."/>
            <person name="Nusbaum C."/>
            <person name="Birren B."/>
        </authorList>
    </citation>
    <scope>NUCLEOTIDE SEQUENCE [LARGE SCALE GENOMIC DNA]</scope>
    <source>
        <strain evidence="3 4">CBS 83496</strain>
    </source>
</reference>
<evidence type="ECO:0000259" key="2">
    <source>
        <dbReference type="Pfam" id="PF25534"/>
    </source>
</evidence>
<dbReference type="InterPro" id="IPR057678">
    <property type="entry name" value="DUF7918"/>
</dbReference>
<dbReference type="EMBL" id="KN847043">
    <property type="protein sequence ID" value="KIW27046.1"/>
    <property type="molecule type" value="Genomic_DNA"/>
</dbReference>
<accession>A0A0D1ZGN5</accession>
<dbReference type="PANTHER" id="PTHR36223:SF1">
    <property type="entry name" value="TRANSCRIPTION ELONGATION FACTOR EAF N-TERMINAL DOMAIN-CONTAINING PROTEIN"/>
    <property type="match status" value="1"/>
</dbReference>
<dbReference type="GeneID" id="27346020"/>
<feature type="region of interest" description="Disordered" evidence="1">
    <location>
        <begin position="279"/>
        <end position="331"/>
    </location>
</feature>
<evidence type="ECO:0000313" key="4">
    <source>
        <dbReference type="Proteomes" id="UP000054466"/>
    </source>
</evidence>
<dbReference type="OrthoDB" id="3364132at2759"/>
<dbReference type="STRING" id="569365.A0A0D1ZGN5"/>
<gene>
    <name evidence="3" type="ORF">PV07_06826</name>
</gene>
<evidence type="ECO:0000256" key="1">
    <source>
        <dbReference type="SAM" id="MobiDB-lite"/>
    </source>
</evidence>
<organism evidence="3 4">
    <name type="scientific">Cladophialophora immunda</name>
    <dbReference type="NCBI Taxonomy" id="569365"/>
    <lineage>
        <taxon>Eukaryota</taxon>
        <taxon>Fungi</taxon>
        <taxon>Dikarya</taxon>
        <taxon>Ascomycota</taxon>
        <taxon>Pezizomycotina</taxon>
        <taxon>Eurotiomycetes</taxon>
        <taxon>Chaetothyriomycetidae</taxon>
        <taxon>Chaetothyriales</taxon>
        <taxon>Herpotrichiellaceae</taxon>
        <taxon>Cladophialophora</taxon>
    </lineage>
</organism>
<dbReference type="AlphaFoldDB" id="A0A0D1ZGN5"/>
<dbReference type="Pfam" id="PF25534">
    <property type="entry name" value="DUF7918"/>
    <property type="match status" value="1"/>
</dbReference>
<evidence type="ECO:0000313" key="3">
    <source>
        <dbReference type="EMBL" id="KIW27046.1"/>
    </source>
</evidence>
<sequence length="331" mass="37340">MPFFHFIDVGIHVDGAPLAEYPDPDGGREFGRRITRYIEVKAGQKFEVIVKLLPGFNFQSASHVRAILRIDQEPRQTTKTIRGYPNCPAGQDILRTPRQCKIESRLMRDEATGNWFTYALEFGDLNIKEDPSLLKGSFPSDIDSLGSLRVTVFRANRFKREDPYIYRAGLTKPLDEIPETALKGRDIKNNVKYVVKAQVPPPPLGFSKYVPLEGEHGGLYEFVFLYRNRQILQSLGCIPRTPSPPPDPVVMLERTEEVLRATKESARARILELEARLAKAEAGQNDNKDSGTSGNPAKRTQEQAKLEDDDELLVLPQPPAKRKVVIDLTDE</sequence>
<protein>
    <recommendedName>
        <fullName evidence="2">DUF7918 domain-containing protein</fullName>
    </recommendedName>
</protein>
<dbReference type="HOGENOM" id="CLU_049200_0_0_1"/>
<proteinExistence type="predicted"/>
<feature type="domain" description="DUF7918" evidence="2">
    <location>
        <begin position="7"/>
        <end position="241"/>
    </location>
</feature>
<dbReference type="VEuPathDB" id="FungiDB:PV07_06826"/>
<dbReference type="PANTHER" id="PTHR36223">
    <property type="entry name" value="BETA-LACTAMASE-TYPE TRANSPEPTIDASE FOLD DOMAIN CONTAINING PROTEIN"/>
    <property type="match status" value="1"/>
</dbReference>
<keyword evidence="4" id="KW-1185">Reference proteome</keyword>
<dbReference type="RefSeq" id="XP_016247262.1">
    <property type="nucleotide sequence ID" value="XM_016393843.1"/>
</dbReference>
<name>A0A0D1ZGN5_9EURO</name>